<dbReference type="Proteomes" id="UP000805193">
    <property type="component" value="Unassembled WGS sequence"/>
</dbReference>
<evidence type="ECO:0000313" key="2">
    <source>
        <dbReference type="Proteomes" id="UP000805193"/>
    </source>
</evidence>
<comment type="caution">
    <text evidence="1">The sequence shown here is derived from an EMBL/GenBank/DDBJ whole genome shotgun (WGS) entry which is preliminary data.</text>
</comment>
<dbReference type="EMBL" id="JABSTQ010010109">
    <property type="protein sequence ID" value="KAG0423379.1"/>
    <property type="molecule type" value="Genomic_DNA"/>
</dbReference>
<accession>A0AC60PQT9</accession>
<sequence length="277" mass="29817">MRTEKTVFGIQYQAHGTRPKPGLVCHGARAPPYLPYRKTGLWSRAVGEMRNPCLVQDREDPKKARSRRPTTMHLVQSDPPTIITSPSARLGYCATEAQGWARGGASASAAAMTTLLWNAETGEARAVAAEPAAAAAPARQLCAVYVPASRDCAARSTAHYASHAKLLNVGQCSSCYKISLCLIEAQLKRDSVQVRPPPPVIRIPPPPPPPKTRINIEGGGLPKHHEFKGRIEQDLFRIRGGGVVHGYGEGTHIRNPQVGTIRQGEVGIGVRIPIGRG</sequence>
<evidence type="ECO:0000313" key="1">
    <source>
        <dbReference type="EMBL" id="KAG0423379.1"/>
    </source>
</evidence>
<gene>
    <name evidence="1" type="ORF">HPB47_000841</name>
</gene>
<name>A0AC60PQT9_IXOPE</name>
<protein>
    <submittedName>
        <fullName evidence="1">Uncharacterized protein</fullName>
    </submittedName>
</protein>
<proteinExistence type="predicted"/>
<reference evidence="1 2" key="1">
    <citation type="journal article" date="2020" name="Cell">
        <title>Large-Scale Comparative Analyses of Tick Genomes Elucidate Their Genetic Diversity and Vector Capacities.</title>
        <authorList>
            <consortium name="Tick Genome and Microbiome Consortium (TIGMIC)"/>
            <person name="Jia N."/>
            <person name="Wang J."/>
            <person name="Shi W."/>
            <person name="Du L."/>
            <person name="Sun Y."/>
            <person name="Zhan W."/>
            <person name="Jiang J.F."/>
            <person name="Wang Q."/>
            <person name="Zhang B."/>
            <person name="Ji P."/>
            <person name="Bell-Sakyi L."/>
            <person name="Cui X.M."/>
            <person name="Yuan T.T."/>
            <person name="Jiang B.G."/>
            <person name="Yang W.F."/>
            <person name="Lam T.T."/>
            <person name="Chang Q.C."/>
            <person name="Ding S.J."/>
            <person name="Wang X.J."/>
            <person name="Zhu J.G."/>
            <person name="Ruan X.D."/>
            <person name="Zhao L."/>
            <person name="Wei J.T."/>
            <person name="Ye R.Z."/>
            <person name="Que T.C."/>
            <person name="Du C.H."/>
            <person name="Zhou Y.H."/>
            <person name="Cheng J.X."/>
            <person name="Dai P.F."/>
            <person name="Guo W.B."/>
            <person name="Han X.H."/>
            <person name="Huang E.J."/>
            <person name="Li L.F."/>
            <person name="Wei W."/>
            <person name="Gao Y.C."/>
            <person name="Liu J.Z."/>
            <person name="Shao H.Z."/>
            <person name="Wang X."/>
            <person name="Wang C.C."/>
            <person name="Yang T.C."/>
            <person name="Huo Q.B."/>
            <person name="Li W."/>
            <person name="Chen H.Y."/>
            <person name="Chen S.E."/>
            <person name="Zhou L.G."/>
            <person name="Ni X.B."/>
            <person name="Tian J.H."/>
            <person name="Sheng Y."/>
            <person name="Liu T."/>
            <person name="Pan Y.S."/>
            <person name="Xia L.Y."/>
            <person name="Li J."/>
            <person name="Zhao F."/>
            <person name="Cao W.C."/>
        </authorList>
    </citation>
    <scope>NUCLEOTIDE SEQUENCE [LARGE SCALE GENOMIC DNA]</scope>
    <source>
        <strain evidence="1">Iper-2018</strain>
    </source>
</reference>
<organism evidence="1 2">
    <name type="scientific">Ixodes persulcatus</name>
    <name type="common">Taiga tick</name>
    <dbReference type="NCBI Taxonomy" id="34615"/>
    <lineage>
        <taxon>Eukaryota</taxon>
        <taxon>Metazoa</taxon>
        <taxon>Ecdysozoa</taxon>
        <taxon>Arthropoda</taxon>
        <taxon>Chelicerata</taxon>
        <taxon>Arachnida</taxon>
        <taxon>Acari</taxon>
        <taxon>Parasitiformes</taxon>
        <taxon>Ixodida</taxon>
        <taxon>Ixodoidea</taxon>
        <taxon>Ixodidae</taxon>
        <taxon>Ixodinae</taxon>
        <taxon>Ixodes</taxon>
    </lineage>
</organism>
<keyword evidence="2" id="KW-1185">Reference proteome</keyword>